<dbReference type="EMBL" id="GU474909">
    <property type="protein sequence ID" value="ADI19064.1"/>
    <property type="molecule type" value="Genomic_DNA"/>
</dbReference>
<evidence type="ECO:0000313" key="1">
    <source>
        <dbReference type="EMBL" id="ADI19064.1"/>
    </source>
</evidence>
<dbReference type="AlphaFoldDB" id="E0XXC3"/>
<proteinExistence type="predicted"/>
<sequence length="166" mass="19079">MLRSFSWQCGINRFVRQSLSSSALAVEAPDLPRASGYRLKPGHPSPGRPILLRPSITRHRKYRNMNRFSFDYAFRPRLRCRLTLGGLTWPRNPWTFGVRVSRPHFRYSCQHPHFPALHHGSHHSFSARGTLPYHRPEGRSAASAHGLSPVIFSVQARLTSELLRFL</sequence>
<protein>
    <submittedName>
        <fullName evidence="1">Uncharacterized protein</fullName>
    </submittedName>
</protein>
<reference evidence="1" key="1">
    <citation type="journal article" date="2011" name="Environ. Microbiol.">
        <title>Time-series analyses of Monterey Bay coastal microbial picoplankton using a 'genome proxy' microarray.</title>
        <authorList>
            <person name="Rich V.I."/>
            <person name="Pham V.D."/>
            <person name="Eppley J."/>
            <person name="Shi Y."/>
            <person name="DeLong E.F."/>
        </authorList>
    </citation>
    <scope>NUCLEOTIDE SEQUENCE</scope>
</reference>
<accession>E0XXC3</accession>
<organism evidence="1">
    <name type="scientific">uncultured delta proteobacterium HF0070_15B21</name>
    <dbReference type="NCBI Taxonomy" id="710825"/>
    <lineage>
        <taxon>Bacteria</taxon>
        <taxon>Deltaproteobacteria</taxon>
        <taxon>environmental samples</taxon>
    </lineage>
</organism>
<name>E0XXC3_9DELT</name>